<organism evidence="2 3">
    <name type="scientific">Bifidobacterium ruminantium</name>
    <dbReference type="NCBI Taxonomy" id="78346"/>
    <lineage>
        <taxon>Bacteria</taxon>
        <taxon>Bacillati</taxon>
        <taxon>Actinomycetota</taxon>
        <taxon>Actinomycetes</taxon>
        <taxon>Bifidobacteriales</taxon>
        <taxon>Bifidobacteriaceae</taxon>
        <taxon>Bifidobacterium</taxon>
    </lineage>
</organism>
<dbReference type="Pfam" id="PF14029">
    <property type="entry name" value="DUF4244"/>
    <property type="match status" value="1"/>
</dbReference>
<dbReference type="Proteomes" id="UP000029078">
    <property type="component" value="Unassembled WGS sequence"/>
</dbReference>
<comment type="caution">
    <text evidence="2">The sequence shown here is derived from an EMBL/GenBank/DDBJ whole genome shotgun (WGS) entry which is preliminary data.</text>
</comment>
<dbReference type="AlphaFoldDB" id="A0A087CVU4"/>
<evidence type="ECO:0000256" key="1">
    <source>
        <dbReference type="SAM" id="Phobius"/>
    </source>
</evidence>
<gene>
    <name evidence="2" type="ORF">BRUM_0530</name>
</gene>
<keyword evidence="1" id="KW-1133">Transmembrane helix</keyword>
<name>A0A087CVU4_BIFRU</name>
<keyword evidence="1" id="KW-0812">Transmembrane</keyword>
<sequence length="136" mass="14516">MHDGVCTTLNESGWMVGTIPKKKRVKRDTYRKKGNAMNNAMSINVDGSSGMMARMGRKLGAARDRANRTACLLDARMRTLASMQPSAESEKGAVTAEYALVLVAATAFAAVLVAIVKSDAVRTLLTNIIKKALSVG</sequence>
<evidence type="ECO:0008006" key="4">
    <source>
        <dbReference type="Google" id="ProtNLM"/>
    </source>
</evidence>
<proteinExistence type="predicted"/>
<evidence type="ECO:0000313" key="2">
    <source>
        <dbReference type="EMBL" id="KFI87394.1"/>
    </source>
</evidence>
<dbReference type="STRING" id="78346.BRUM_0530"/>
<dbReference type="eggNOG" id="ENOG5033B4A">
    <property type="taxonomic scope" value="Bacteria"/>
</dbReference>
<keyword evidence="3" id="KW-1185">Reference proteome</keyword>
<evidence type="ECO:0000313" key="3">
    <source>
        <dbReference type="Proteomes" id="UP000029078"/>
    </source>
</evidence>
<keyword evidence="1" id="KW-0472">Membrane</keyword>
<feature type="transmembrane region" description="Helical" evidence="1">
    <location>
        <begin position="98"/>
        <end position="116"/>
    </location>
</feature>
<dbReference type="EMBL" id="JGZL01000012">
    <property type="protein sequence ID" value="KFI87394.1"/>
    <property type="molecule type" value="Genomic_DNA"/>
</dbReference>
<dbReference type="InterPro" id="IPR025338">
    <property type="entry name" value="DUF4244"/>
</dbReference>
<accession>A0A087CVU4</accession>
<protein>
    <recommendedName>
        <fullName evidence="4">DUF4244 domain-containing protein</fullName>
    </recommendedName>
</protein>
<reference evidence="2 3" key="1">
    <citation type="submission" date="2014-03" db="EMBL/GenBank/DDBJ databases">
        <title>Genomics of Bifidobacteria.</title>
        <authorList>
            <person name="Ventura M."/>
            <person name="Milani C."/>
            <person name="Lugli G.A."/>
        </authorList>
    </citation>
    <scope>NUCLEOTIDE SEQUENCE [LARGE SCALE GENOMIC DNA]</scope>
    <source>
        <strain evidence="2 3">LMG 21811</strain>
    </source>
</reference>